<accession>A0A445BPN5</accession>
<proteinExistence type="predicted"/>
<name>A0A445BPN5_ARAHY</name>
<organism evidence="1 2">
    <name type="scientific">Arachis hypogaea</name>
    <name type="common">Peanut</name>
    <dbReference type="NCBI Taxonomy" id="3818"/>
    <lineage>
        <taxon>Eukaryota</taxon>
        <taxon>Viridiplantae</taxon>
        <taxon>Streptophyta</taxon>
        <taxon>Embryophyta</taxon>
        <taxon>Tracheophyta</taxon>
        <taxon>Spermatophyta</taxon>
        <taxon>Magnoliopsida</taxon>
        <taxon>eudicotyledons</taxon>
        <taxon>Gunneridae</taxon>
        <taxon>Pentapetalae</taxon>
        <taxon>rosids</taxon>
        <taxon>fabids</taxon>
        <taxon>Fabales</taxon>
        <taxon>Fabaceae</taxon>
        <taxon>Papilionoideae</taxon>
        <taxon>50 kb inversion clade</taxon>
        <taxon>dalbergioids sensu lato</taxon>
        <taxon>Dalbergieae</taxon>
        <taxon>Pterocarpus clade</taxon>
        <taxon>Arachis</taxon>
    </lineage>
</organism>
<keyword evidence="2" id="KW-1185">Reference proteome</keyword>
<protein>
    <submittedName>
        <fullName evidence="1">Uncharacterized protein</fullName>
    </submittedName>
</protein>
<gene>
    <name evidence="1" type="ORF">Ahy_A09g046399</name>
</gene>
<sequence length="116" mass="12850">MGRGVLFPVSLRYPKKNLVTITLQSLDREPQQRKGESSTGLLLCRRGSSLCQFQLAHPLHCSFRSPVSSLSRVAPVHEGHSWVQEGGLAPDKPLDSTVLSRLKQFSAMNKLKKIAI</sequence>
<evidence type="ECO:0000313" key="2">
    <source>
        <dbReference type="Proteomes" id="UP000289738"/>
    </source>
</evidence>
<dbReference type="EMBL" id="SDMP01000009">
    <property type="protein sequence ID" value="RYR40645.1"/>
    <property type="molecule type" value="Genomic_DNA"/>
</dbReference>
<comment type="caution">
    <text evidence="1">The sequence shown here is derived from an EMBL/GenBank/DDBJ whole genome shotgun (WGS) entry which is preliminary data.</text>
</comment>
<evidence type="ECO:0000313" key="1">
    <source>
        <dbReference type="EMBL" id="RYR40645.1"/>
    </source>
</evidence>
<dbReference type="AlphaFoldDB" id="A0A445BPN5"/>
<dbReference type="Proteomes" id="UP000289738">
    <property type="component" value="Chromosome A09"/>
</dbReference>
<reference evidence="1 2" key="1">
    <citation type="submission" date="2019-01" db="EMBL/GenBank/DDBJ databases">
        <title>Sequencing of cultivated peanut Arachis hypogaea provides insights into genome evolution and oil improvement.</title>
        <authorList>
            <person name="Chen X."/>
        </authorList>
    </citation>
    <scope>NUCLEOTIDE SEQUENCE [LARGE SCALE GENOMIC DNA]</scope>
    <source>
        <strain evidence="2">cv. Fuhuasheng</strain>
        <tissue evidence="1">Leaves</tissue>
    </source>
</reference>